<evidence type="ECO:0000313" key="4">
    <source>
        <dbReference type="Proteomes" id="UP000631312"/>
    </source>
</evidence>
<name>A0A7W7HJ57_9ACTN</name>
<comment type="caution">
    <text evidence="2">The sequence shown here is derived from an EMBL/GenBank/DDBJ whole genome shotgun (WGS) entry which is preliminary data.</text>
</comment>
<gene>
    <name evidence="1" type="ORF">Alo02nite_39990</name>
    <name evidence="2" type="ORF">BJ964_005652</name>
</gene>
<dbReference type="Proteomes" id="UP000631312">
    <property type="component" value="Unassembled WGS sequence"/>
</dbReference>
<protein>
    <submittedName>
        <fullName evidence="2">Uncharacterized protein</fullName>
    </submittedName>
</protein>
<keyword evidence="4" id="KW-1185">Reference proteome</keyword>
<organism evidence="2 3">
    <name type="scientific">Actinoplanes lobatus</name>
    <dbReference type="NCBI Taxonomy" id="113568"/>
    <lineage>
        <taxon>Bacteria</taxon>
        <taxon>Bacillati</taxon>
        <taxon>Actinomycetota</taxon>
        <taxon>Actinomycetes</taxon>
        <taxon>Micromonosporales</taxon>
        <taxon>Micromonosporaceae</taxon>
        <taxon>Actinoplanes</taxon>
    </lineage>
</organism>
<sequence length="140" mass="15455">MSDLLKTHIENVLEANYATVSKTMQRVEDYEAQGRRVITGGQIGEDSWDIIDWRTNEILAAGTDGLAGYAAAGTELDPDGTWIHLDQILEEDESEYVETPGLPEGLAATIEDWVLTGDPEEIAAFIGWPLEKVEEYQAEA</sequence>
<reference evidence="1 4" key="2">
    <citation type="submission" date="2021-01" db="EMBL/GenBank/DDBJ databases">
        <title>Whole genome shotgun sequence of Actinoplanes lobatus NBRC 12513.</title>
        <authorList>
            <person name="Komaki H."/>
            <person name="Tamura T."/>
        </authorList>
    </citation>
    <scope>NUCLEOTIDE SEQUENCE [LARGE SCALE GENOMIC DNA]</scope>
    <source>
        <strain evidence="1 4">NBRC 12513</strain>
    </source>
</reference>
<dbReference type="EMBL" id="JACHNC010000001">
    <property type="protein sequence ID" value="MBB4751491.1"/>
    <property type="molecule type" value="Genomic_DNA"/>
</dbReference>
<proteinExistence type="predicted"/>
<dbReference type="EMBL" id="BOMP01000060">
    <property type="protein sequence ID" value="GIE41101.1"/>
    <property type="molecule type" value="Genomic_DNA"/>
</dbReference>
<dbReference type="Proteomes" id="UP000590511">
    <property type="component" value="Unassembled WGS sequence"/>
</dbReference>
<evidence type="ECO:0000313" key="2">
    <source>
        <dbReference type="EMBL" id="MBB4751491.1"/>
    </source>
</evidence>
<dbReference type="RefSeq" id="WP_188123518.1">
    <property type="nucleotide sequence ID" value="NZ_BOMP01000060.1"/>
</dbReference>
<evidence type="ECO:0000313" key="1">
    <source>
        <dbReference type="EMBL" id="GIE41101.1"/>
    </source>
</evidence>
<reference evidence="2 3" key="1">
    <citation type="submission" date="2020-08" db="EMBL/GenBank/DDBJ databases">
        <title>Sequencing the genomes of 1000 actinobacteria strains.</title>
        <authorList>
            <person name="Klenk H.-P."/>
        </authorList>
    </citation>
    <scope>NUCLEOTIDE SEQUENCE [LARGE SCALE GENOMIC DNA]</scope>
    <source>
        <strain evidence="2 3">DSM 43150</strain>
    </source>
</reference>
<accession>A0A7W7HJ57</accession>
<evidence type="ECO:0000313" key="3">
    <source>
        <dbReference type="Proteomes" id="UP000590511"/>
    </source>
</evidence>
<dbReference type="AlphaFoldDB" id="A0A7W7HJ57"/>